<dbReference type="Proteomes" id="UP000031512">
    <property type="component" value="Unassembled WGS sequence"/>
</dbReference>
<dbReference type="AlphaFoldDB" id="L1LFZ7"/>
<dbReference type="VEuPathDB" id="PiroplasmaDB:BEWA_041260"/>
<comment type="caution">
    <text evidence="2">The sequence shown here is derived from an EMBL/GenBank/DDBJ whole genome shotgun (WGS) entry which is preliminary data.</text>
</comment>
<feature type="region of interest" description="Disordered" evidence="1">
    <location>
        <begin position="96"/>
        <end position="123"/>
    </location>
</feature>
<dbReference type="KEGG" id="beq:BEWA_041260"/>
<name>L1LFZ7_THEEQ</name>
<dbReference type="RefSeq" id="XP_004833540.1">
    <property type="nucleotide sequence ID" value="XM_004833483.1"/>
</dbReference>
<reference evidence="2 3" key="1">
    <citation type="journal article" date="2012" name="BMC Genomics">
        <title>Comparative genomic analysis and phylogenetic position of Theileria equi.</title>
        <authorList>
            <person name="Kappmeyer L.S."/>
            <person name="Thiagarajan M."/>
            <person name="Herndon D.R."/>
            <person name="Ramsay J.D."/>
            <person name="Caler E."/>
            <person name="Djikeng A."/>
            <person name="Gillespie J.J."/>
            <person name="Lau A.O."/>
            <person name="Roalson E.H."/>
            <person name="Silva J.C."/>
            <person name="Silva M.G."/>
            <person name="Suarez C.E."/>
            <person name="Ueti M.W."/>
            <person name="Nene V.M."/>
            <person name="Mealey R.H."/>
            <person name="Knowles D.P."/>
            <person name="Brayton K.A."/>
        </authorList>
    </citation>
    <scope>NUCLEOTIDE SEQUENCE [LARGE SCALE GENOMIC DNA]</scope>
    <source>
        <strain evidence="2 3">WA</strain>
    </source>
</reference>
<sequence>MKFCGFWRKKKGKVEPASSIEESVFYSDLGESMSIVTDSEVFDDDTVDLNRAEEADERMLSMLPASLSLSSKNSLDSIKNFEASFKEYLSPNRTMTSEYKGEDAGPNLDASDAEGEETSTEPDVTCMKKHVSGANLINYELVIKPRYNTDKQESAFKCILRRVGADSDSQDFCELAVDEVVNHNIHTLIDSLGLSDDAMKIGKSQLTGKTCERQSKGDCTNLISLLSCKKSQKKTSLRQYLEESGDFPSVNRDLSALSTISDITVDDDEFTIFDHIAMIVDRAINRIVDDSLQNSSYPTEVSNRARPRNRFGDMSDIPLLF</sequence>
<accession>L1LFZ7</accession>
<evidence type="ECO:0000256" key="1">
    <source>
        <dbReference type="SAM" id="MobiDB-lite"/>
    </source>
</evidence>
<protein>
    <submittedName>
        <fullName evidence="2">Uncharacterized protein</fullName>
    </submittedName>
</protein>
<organism evidence="2 3">
    <name type="scientific">Theileria equi strain WA</name>
    <dbReference type="NCBI Taxonomy" id="1537102"/>
    <lineage>
        <taxon>Eukaryota</taxon>
        <taxon>Sar</taxon>
        <taxon>Alveolata</taxon>
        <taxon>Apicomplexa</taxon>
        <taxon>Aconoidasida</taxon>
        <taxon>Piroplasmida</taxon>
        <taxon>Theileriidae</taxon>
        <taxon>Theileria</taxon>
    </lineage>
</organism>
<feature type="compositionally biased region" description="Acidic residues" evidence="1">
    <location>
        <begin position="111"/>
        <end position="120"/>
    </location>
</feature>
<proteinExistence type="predicted"/>
<dbReference type="EMBL" id="ACOU01000002">
    <property type="protein sequence ID" value="EKX74088.1"/>
    <property type="molecule type" value="Genomic_DNA"/>
</dbReference>
<gene>
    <name evidence="2" type="ORF">BEWA_041260</name>
</gene>
<dbReference type="GeneID" id="15807536"/>
<evidence type="ECO:0000313" key="2">
    <source>
        <dbReference type="EMBL" id="EKX74088.1"/>
    </source>
</evidence>
<keyword evidence="3" id="KW-1185">Reference proteome</keyword>
<evidence type="ECO:0000313" key="3">
    <source>
        <dbReference type="Proteomes" id="UP000031512"/>
    </source>
</evidence>